<dbReference type="Proteomes" id="UP000005408">
    <property type="component" value="Unassembled WGS sequence"/>
</dbReference>
<organism evidence="2 3">
    <name type="scientific">Magallana gigas</name>
    <name type="common">Pacific oyster</name>
    <name type="synonym">Crassostrea gigas</name>
    <dbReference type="NCBI Taxonomy" id="29159"/>
    <lineage>
        <taxon>Eukaryota</taxon>
        <taxon>Metazoa</taxon>
        <taxon>Spiralia</taxon>
        <taxon>Lophotrochozoa</taxon>
        <taxon>Mollusca</taxon>
        <taxon>Bivalvia</taxon>
        <taxon>Autobranchia</taxon>
        <taxon>Pteriomorphia</taxon>
        <taxon>Ostreida</taxon>
        <taxon>Ostreoidea</taxon>
        <taxon>Ostreidae</taxon>
        <taxon>Magallana</taxon>
    </lineage>
</organism>
<name>A0A8W8I882_MAGGI</name>
<keyword evidence="3" id="KW-1185">Reference proteome</keyword>
<accession>A0A8W8I882</accession>
<dbReference type="EnsemblMetazoa" id="G1304.1">
    <property type="protein sequence ID" value="G1304.1:cds"/>
    <property type="gene ID" value="G1304"/>
</dbReference>
<sequence length="199" mass="22472">MFEHNPALAQQMLKYLRDIRIAASRSHCLYKYDEQFRLRKVSNPDMSWGDIHNEFWLLYVTNQTTNFMSQQGSDSQFQQHDKPITHGSSPIPKQADVKQTCNTYNRDLSAWIVGSSIPYWAEFAAADRPGGKNLNLQPPVTIQWKGIRGLKWDDFDKTGFVGDIVPMSVAGLGSPQWYVLTLSAPKPGGLPPIAFKARG</sequence>
<proteinExistence type="predicted"/>
<evidence type="ECO:0000313" key="2">
    <source>
        <dbReference type="EnsemblMetazoa" id="G1304.1:cds"/>
    </source>
</evidence>
<evidence type="ECO:0000313" key="3">
    <source>
        <dbReference type="Proteomes" id="UP000005408"/>
    </source>
</evidence>
<evidence type="ECO:0000256" key="1">
    <source>
        <dbReference type="SAM" id="MobiDB-lite"/>
    </source>
</evidence>
<protein>
    <submittedName>
        <fullName evidence="2">Uncharacterized protein</fullName>
    </submittedName>
</protein>
<reference evidence="2" key="1">
    <citation type="submission" date="2022-08" db="UniProtKB">
        <authorList>
            <consortium name="EnsemblMetazoa"/>
        </authorList>
    </citation>
    <scope>IDENTIFICATION</scope>
    <source>
        <strain evidence="2">05x7-T-G4-1.051#20</strain>
    </source>
</reference>
<dbReference type="AlphaFoldDB" id="A0A8W8I882"/>
<feature type="region of interest" description="Disordered" evidence="1">
    <location>
        <begin position="71"/>
        <end position="92"/>
    </location>
</feature>